<dbReference type="AlphaFoldDB" id="A0A136J0L0"/>
<feature type="compositionally biased region" description="Polar residues" evidence="1">
    <location>
        <begin position="63"/>
        <end position="75"/>
    </location>
</feature>
<name>A0A136J0L0_9PEZI</name>
<feature type="chain" id="PRO_5007293348" description="Secreted protein" evidence="2">
    <location>
        <begin position="29"/>
        <end position="82"/>
    </location>
</feature>
<dbReference type="EMBL" id="KQ964252">
    <property type="protein sequence ID" value="KXJ90599.1"/>
    <property type="molecule type" value="Genomic_DNA"/>
</dbReference>
<accession>A0A136J0L0</accession>
<evidence type="ECO:0008006" key="5">
    <source>
        <dbReference type="Google" id="ProtNLM"/>
    </source>
</evidence>
<keyword evidence="2" id="KW-0732">Signal</keyword>
<sequence>MFIPTAAPPTTSLLATARLLLCLPRLAGLDEHRDRLSPVTIATVTLGDNTPQARSDCGCSNSRQLGLLHNTTSSRPSHHGMP</sequence>
<reference evidence="4" key="1">
    <citation type="submission" date="2016-02" db="EMBL/GenBank/DDBJ databases">
        <title>Draft genome sequence of Microdochium bolleyi, a fungal endophyte of beachgrass.</title>
        <authorList>
            <consortium name="DOE Joint Genome Institute"/>
            <person name="David A.S."/>
            <person name="May G."/>
            <person name="Haridas S."/>
            <person name="Lim J."/>
            <person name="Wang M."/>
            <person name="Labutti K."/>
            <person name="Lipzen A."/>
            <person name="Barry K."/>
            <person name="Grigoriev I.V."/>
        </authorList>
    </citation>
    <scope>NUCLEOTIDE SEQUENCE [LARGE SCALE GENOMIC DNA]</scope>
    <source>
        <strain evidence="4">J235TASD1</strain>
    </source>
</reference>
<keyword evidence="4" id="KW-1185">Reference proteome</keyword>
<feature type="signal peptide" evidence="2">
    <location>
        <begin position="1"/>
        <end position="28"/>
    </location>
</feature>
<dbReference type="InParanoid" id="A0A136J0L0"/>
<organism evidence="3 4">
    <name type="scientific">Microdochium bolleyi</name>
    <dbReference type="NCBI Taxonomy" id="196109"/>
    <lineage>
        <taxon>Eukaryota</taxon>
        <taxon>Fungi</taxon>
        <taxon>Dikarya</taxon>
        <taxon>Ascomycota</taxon>
        <taxon>Pezizomycotina</taxon>
        <taxon>Sordariomycetes</taxon>
        <taxon>Xylariomycetidae</taxon>
        <taxon>Xylariales</taxon>
        <taxon>Microdochiaceae</taxon>
        <taxon>Microdochium</taxon>
    </lineage>
</organism>
<protein>
    <recommendedName>
        <fullName evidence="5">Secreted protein</fullName>
    </recommendedName>
</protein>
<dbReference type="Proteomes" id="UP000070501">
    <property type="component" value="Unassembled WGS sequence"/>
</dbReference>
<evidence type="ECO:0000313" key="3">
    <source>
        <dbReference type="EMBL" id="KXJ90599.1"/>
    </source>
</evidence>
<evidence type="ECO:0000256" key="1">
    <source>
        <dbReference type="SAM" id="MobiDB-lite"/>
    </source>
</evidence>
<proteinExistence type="predicted"/>
<evidence type="ECO:0000313" key="4">
    <source>
        <dbReference type="Proteomes" id="UP000070501"/>
    </source>
</evidence>
<gene>
    <name evidence="3" type="ORF">Micbo1qcDRAFT_164188</name>
</gene>
<feature type="region of interest" description="Disordered" evidence="1">
    <location>
        <begin position="63"/>
        <end position="82"/>
    </location>
</feature>
<evidence type="ECO:0000256" key="2">
    <source>
        <dbReference type="SAM" id="SignalP"/>
    </source>
</evidence>